<dbReference type="EMBL" id="AFNU02000014">
    <property type="protein sequence ID" value="ERJ11181.1"/>
    <property type="molecule type" value="Genomic_DNA"/>
</dbReference>
<dbReference type="SMART" id="SM00382">
    <property type="entry name" value="AAA"/>
    <property type="match status" value="1"/>
</dbReference>
<dbReference type="GO" id="GO:0015424">
    <property type="term" value="F:ABC-type amino acid transporter activity"/>
    <property type="evidence" value="ECO:0007669"/>
    <property type="project" value="InterPro"/>
</dbReference>
<accession>U2E8G1</accession>
<keyword evidence="9" id="KW-1185">Reference proteome</keyword>
<evidence type="ECO:0000256" key="5">
    <source>
        <dbReference type="ARBA" id="ARBA00022840"/>
    </source>
</evidence>
<dbReference type="PROSITE" id="PS50893">
    <property type="entry name" value="ABC_TRANSPORTER_2"/>
    <property type="match status" value="1"/>
</dbReference>
<dbReference type="InterPro" id="IPR017871">
    <property type="entry name" value="ABC_transporter-like_CS"/>
</dbReference>
<keyword evidence="2" id="KW-0813">Transport</keyword>
<evidence type="ECO:0000256" key="4">
    <source>
        <dbReference type="ARBA" id="ARBA00022741"/>
    </source>
</evidence>
<gene>
    <name evidence="8" type="ORF">HLPCO_002750</name>
</gene>
<keyword evidence="5 8" id="KW-0067">ATP-binding</keyword>
<dbReference type="InterPro" id="IPR030679">
    <property type="entry name" value="ABC_ATPase_HisP-typ"/>
</dbReference>
<dbReference type="AlphaFoldDB" id="U2E8G1"/>
<evidence type="ECO:0000259" key="7">
    <source>
        <dbReference type="PROSITE" id="PS50893"/>
    </source>
</evidence>
<keyword evidence="3" id="KW-1003">Cell membrane</keyword>
<dbReference type="FunFam" id="3.40.50.300:FF:000020">
    <property type="entry name" value="Amino acid ABC transporter ATP-binding component"/>
    <property type="match status" value="1"/>
</dbReference>
<dbReference type="PROSITE" id="PS00211">
    <property type="entry name" value="ABC_TRANSPORTER_1"/>
    <property type="match status" value="1"/>
</dbReference>
<dbReference type="STRING" id="1033810.HLPCO_002750"/>
<evidence type="ECO:0000256" key="1">
    <source>
        <dbReference type="ARBA" id="ARBA00004202"/>
    </source>
</evidence>
<evidence type="ECO:0000256" key="3">
    <source>
        <dbReference type="ARBA" id="ARBA00022475"/>
    </source>
</evidence>
<dbReference type="GO" id="GO:0005524">
    <property type="term" value="F:ATP binding"/>
    <property type="evidence" value="ECO:0007669"/>
    <property type="project" value="UniProtKB-KW"/>
</dbReference>
<dbReference type="OrthoDB" id="9804199at2"/>
<evidence type="ECO:0000313" key="9">
    <source>
        <dbReference type="Proteomes" id="UP000005707"/>
    </source>
</evidence>
<protein>
    <submittedName>
        <fullName evidence="8">Cystine transport system ATP-binding protein</fullName>
        <ecNumber evidence="8">3.6.3.-</ecNumber>
    </submittedName>
</protein>
<dbReference type="CDD" id="cd03262">
    <property type="entry name" value="ABC_HisP_GlnQ"/>
    <property type="match status" value="1"/>
</dbReference>
<dbReference type="eggNOG" id="COG1126">
    <property type="taxonomic scope" value="Bacteria"/>
</dbReference>
<reference evidence="8 9" key="2">
    <citation type="journal article" date="2013" name="PLoS ONE">
        <title>INDIGO - INtegrated Data Warehouse of MIcrobial GenOmes with Examples from the Red Sea Extremophiles.</title>
        <authorList>
            <person name="Alam I."/>
            <person name="Antunes A."/>
            <person name="Kamau A.A."/>
            <person name="Ba Alawi W."/>
            <person name="Kalkatawi M."/>
            <person name="Stingl U."/>
            <person name="Bajic V.B."/>
        </authorList>
    </citation>
    <scope>NUCLEOTIDE SEQUENCE [LARGE SCALE GENOMIC DNA]</scope>
    <source>
        <strain evidence="8 9">SSD-17B</strain>
    </source>
</reference>
<dbReference type="RefSeq" id="WP_008824632.1">
    <property type="nucleotide sequence ID" value="NZ_AFNU02000014.1"/>
</dbReference>
<dbReference type="InParanoid" id="U2E8G1"/>
<proteinExistence type="predicted"/>
<reference evidence="8 9" key="1">
    <citation type="journal article" date="2011" name="J. Bacteriol.">
        <title>Genome sequence of Haloplasma contractile, an unusual contractile bacterium from a deep-sea anoxic brine lake.</title>
        <authorList>
            <person name="Antunes A."/>
            <person name="Alam I."/>
            <person name="El Dorry H."/>
            <person name="Siam R."/>
            <person name="Robertson A."/>
            <person name="Bajic V.B."/>
            <person name="Stingl U."/>
        </authorList>
    </citation>
    <scope>NUCLEOTIDE SEQUENCE [LARGE SCALE GENOMIC DNA]</scope>
    <source>
        <strain evidence="8 9">SSD-17B</strain>
    </source>
</reference>
<dbReference type="Pfam" id="PF00005">
    <property type="entry name" value="ABC_tran"/>
    <property type="match status" value="1"/>
</dbReference>
<dbReference type="InterPro" id="IPR027417">
    <property type="entry name" value="P-loop_NTPase"/>
</dbReference>
<comment type="caution">
    <text evidence="8">The sequence shown here is derived from an EMBL/GenBank/DDBJ whole genome shotgun (WGS) entry which is preliminary data.</text>
</comment>
<dbReference type="SUPFAM" id="SSF52540">
    <property type="entry name" value="P-loop containing nucleoside triphosphate hydrolases"/>
    <property type="match status" value="1"/>
</dbReference>
<organism evidence="8 9">
    <name type="scientific">Haloplasma contractile SSD-17B</name>
    <dbReference type="NCBI Taxonomy" id="1033810"/>
    <lineage>
        <taxon>Bacteria</taxon>
        <taxon>Bacillati</taxon>
        <taxon>Mycoplasmatota</taxon>
        <taxon>Mollicutes</taxon>
        <taxon>Haloplasmatales</taxon>
        <taxon>Haloplasmataceae</taxon>
        <taxon>Haloplasma</taxon>
    </lineage>
</organism>
<dbReference type="InterPro" id="IPR003439">
    <property type="entry name" value="ABC_transporter-like_ATP-bd"/>
</dbReference>
<dbReference type="EC" id="3.6.3.-" evidence="8"/>
<dbReference type="FunCoup" id="U2E8G1">
    <property type="interactions" value="243"/>
</dbReference>
<evidence type="ECO:0000256" key="6">
    <source>
        <dbReference type="ARBA" id="ARBA00023136"/>
    </source>
</evidence>
<keyword evidence="4" id="KW-0547">Nucleotide-binding</keyword>
<sequence>MIRVNQIKKTFDDLQVLKGMSLDVQEGEVIVMIGPSGSGKTTFLRSINALEIPEDGAVTIGDIKIDYSQKPSENLLRSLRSQIGMVFQNFNLFPHLTVLENVMEGLVTVQRISKHKAREIAADFLEKVGLKEKINEFPSALSGGQQQRVAIARALATNPKVILFDEPTSALDVELVSEVLKVMKKLASEGMTMIIVTHEINFAKEVADKIVFIDNGHILDILKPDELNNKSNSERLQKFLNLIENK</sequence>
<evidence type="ECO:0000313" key="8">
    <source>
        <dbReference type="EMBL" id="ERJ11181.1"/>
    </source>
</evidence>
<dbReference type="PANTHER" id="PTHR43166:SF35">
    <property type="entry name" value="L-CYSTINE IMPORT ATP-BINDING PROTEIN TCYN"/>
    <property type="match status" value="1"/>
</dbReference>
<dbReference type="Gene3D" id="3.40.50.300">
    <property type="entry name" value="P-loop containing nucleotide triphosphate hydrolases"/>
    <property type="match status" value="1"/>
</dbReference>
<comment type="subcellular location">
    <subcellularLocation>
        <location evidence="1">Cell membrane</location>
        <topology evidence="1">Peripheral membrane protein</topology>
    </subcellularLocation>
</comment>
<dbReference type="InterPro" id="IPR003593">
    <property type="entry name" value="AAA+_ATPase"/>
</dbReference>
<evidence type="ECO:0000256" key="2">
    <source>
        <dbReference type="ARBA" id="ARBA00022448"/>
    </source>
</evidence>
<keyword evidence="6" id="KW-0472">Membrane</keyword>
<dbReference type="Proteomes" id="UP000005707">
    <property type="component" value="Unassembled WGS sequence"/>
</dbReference>
<dbReference type="PIRSF" id="PIRSF039085">
    <property type="entry name" value="ABC_ATPase_HisP"/>
    <property type="match status" value="1"/>
</dbReference>
<feature type="domain" description="ABC transporter" evidence="7">
    <location>
        <begin position="2"/>
        <end position="240"/>
    </location>
</feature>
<dbReference type="InterPro" id="IPR050086">
    <property type="entry name" value="MetN_ABC_transporter-like"/>
</dbReference>
<name>U2E8G1_9MOLU</name>
<keyword evidence="8" id="KW-0378">Hydrolase</keyword>
<dbReference type="GO" id="GO:0016887">
    <property type="term" value="F:ATP hydrolysis activity"/>
    <property type="evidence" value="ECO:0007669"/>
    <property type="project" value="InterPro"/>
</dbReference>
<dbReference type="PANTHER" id="PTHR43166">
    <property type="entry name" value="AMINO ACID IMPORT ATP-BINDING PROTEIN"/>
    <property type="match status" value="1"/>
</dbReference>
<dbReference type="GO" id="GO:0005886">
    <property type="term" value="C:plasma membrane"/>
    <property type="evidence" value="ECO:0007669"/>
    <property type="project" value="UniProtKB-SubCell"/>
</dbReference>